<dbReference type="Gramene" id="PRQ51122">
    <property type="protein sequence ID" value="PRQ51122"/>
    <property type="gene ID" value="RchiOBHm_Chr2g0140831"/>
</dbReference>
<sequence length="46" mass="5387">MVYNTETDILHGDPLGRLKSSMEEKRKLQISCLELRLPIFFSHKVI</sequence>
<accession>A0A2P6RXH2</accession>
<gene>
    <name evidence="1" type="ORF">RchiOBHm_Chr2g0140831</name>
</gene>
<protein>
    <submittedName>
        <fullName evidence="1">Uncharacterized protein</fullName>
    </submittedName>
</protein>
<dbReference type="EMBL" id="PDCK01000040">
    <property type="protein sequence ID" value="PRQ51122.1"/>
    <property type="molecule type" value="Genomic_DNA"/>
</dbReference>
<keyword evidence="2" id="KW-1185">Reference proteome</keyword>
<name>A0A2P6RXH2_ROSCH</name>
<dbReference type="AlphaFoldDB" id="A0A2P6RXH2"/>
<evidence type="ECO:0000313" key="2">
    <source>
        <dbReference type="Proteomes" id="UP000238479"/>
    </source>
</evidence>
<organism evidence="1 2">
    <name type="scientific">Rosa chinensis</name>
    <name type="common">China rose</name>
    <dbReference type="NCBI Taxonomy" id="74649"/>
    <lineage>
        <taxon>Eukaryota</taxon>
        <taxon>Viridiplantae</taxon>
        <taxon>Streptophyta</taxon>
        <taxon>Embryophyta</taxon>
        <taxon>Tracheophyta</taxon>
        <taxon>Spermatophyta</taxon>
        <taxon>Magnoliopsida</taxon>
        <taxon>eudicotyledons</taxon>
        <taxon>Gunneridae</taxon>
        <taxon>Pentapetalae</taxon>
        <taxon>rosids</taxon>
        <taxon>fabids</taxon>
        <taxon>Rosales</taxon>
        <taxon>Rosaceae</taxon>
        <taxon>Rosoideae</taxon>
        <taxon>Rosoideae incertae sedis</taxon>
        <taxon>Rosa</taxon>
    </lineage>
</organism>
<dbReference type="Proteomes" id="UP000238479">
    <property type="component" value="Chromosome 2"/>
</dbReference>
<proteinExistence type="predicted"/>
<reference evidence="1 2" key="1">
    <citation type="journal article" date="2018" name="Nat. Genet.">
        <title>The Rosa genome provides new insights in the design of modern roses.</title>
        <authorList>
            <person name="Bendahmane M."/>
        </authorList>
    </citation>
    <scope>NUCLEOTIDE SEQUENCE [LARGE SCALE GENOMIC DNA]</scope>
    <source>
        <strain evidence="2">cv. Old Blush</strain>
    </source>
</reference>
<comment type="caution">
    <text evidence="1">The sequence shown here is derived from an EMBL/GenBank/DDBJ whole genome shotgun (WGS) entry which is preliminary data.</text>
</comment>
<evidence type="ECO:0000313" key="1">
    <source>
        <dbReference type="EMBL" id="PRQ51122.1"/>
    </source>
</evidence>